<dbReference type="EMBL" id="JXTC01000093">
    <property type="protein sequence ID" value="PON89487.1"/>
    <property type="molecule type" value="Genomic_DNA"/>
</dbReference>
<keyword evidence="2" id="KW-1185">Reference proteome</keyword>
<evidence type="ECO:0000313" key="2">
    <source>
        <dbReference type="Proteomes" id="UP000237000"/>
    </source>
</evidence>
<dbReference type="Proteomes" id="UP000237000">
    <property type="component" value="Unassembled WGS sequence"/>
</dbReference>
<sequence length="44" mass="5032">MKLLSELSKETGALYKRIYSRGFSPWWLAFGGNAHVAQKFDVVE</sequence>
<proteinExistence type="predicted"/>
<protein>
    <submittedName>
        <fullName evidence="1">Uncharacterized protein</fullName>
    </submittedName>
</protein>
<gene>
    <name evidence="1" type="ORF">TorRG33x02_146310</name>
</gene>
<dbReference type="OrthoDB" id="10359880at2759"/>
<name>A0A2P5EVD9_TREOI</name>
<evidence type="ECO:0000313" key="1">
    <source>
        <dbReference type="EMBL" id="PON89487.1"/>
    </source>
</evidence>
<organism evidence="1 2">
    <name type="scientific">Trema orientale</name>
    <name type="common">Charcoal tree</name>
    <name type="synonym">Celtis orientalis</name>
    <dbReference type="NCBI Taxonomy" id="63057"/>
    <lineage>
        <taxon>Eukaryota</taxon>
        <taxon>Viridiplantae</taxon>
        <taxon>Streptophyta</taxon>
        <taxon>Embryophyta</taxon>
        <taxon>Tracheophyta</taxon>
        <taxon>Spermatophyta</taxon>
        <taxon>Magnoliopsida</taxon>
        <taxon>eudicotyledons</taxon>
        <taxon>Gunneridae</taxon>
        <taxon>Pentapetalae</taxon>
        <taxon>rosids</taxon>
        <taxon>fabids</taxon>
        <taxon>Rosales</taxon>
        <taxon>Cannabaceae</taxon>
        <taxon>Trema</taxon>
    </lineage>
</organism>
<dbReference type="AlphaFoldDB" id="A0A2P5EVD9"/>
<dbReference type="InParanoid" id="A0A2P5EVD9"/>
<reference evidence="2" key="1">
    <citation type="submission" date="2016-06" db="EMBL/GenBank/DDBJ databases">
        <title>Parallel loss of symbiosis genes in relatives of nitrogen-fixing non-legume Parasponia.</title>
        <authorList>
            <person name="Van Velzen R."/>
            <person name="Holmer R."/>
            <person name="Bu F."/>
            <person name="Rutten L."/>
            <person name="Van Zeijl A."/>
            <person name="Liu W."/>
            <person name="Santuari L."/>
            <person name="Cao Q."/>
            <person name="Sharma T."/>
            <person name="Shen D."/>
            <person name="Roswanjaya Y."/>
            <person name="Wardhani T."/>
            <person name="Kalhor M.S."/>
            <person name="Jansen J."/>
            <person name="Van den Hoogen J."/>
            <person name="Gungor B."/>
            <person name="Hartog M."/>
            <person name="Hontelez J."/>
            <person name="Verver J."/>
            <person name="Yang W.-C."/>
            <person name="Schijlen E."/>
            <person name="Repin R."/>
            <person name="Schilthuizen M."/>
            <person name="Schranz E."/>
            <person name="Heidstra R."/>
            <person name="Miyata K."/>
            <person name="Fedorova E."/>
            <person name="Kohlen W."/>
            <person name="Bisseling T."/>
            <person name="Smit S."/>
            <person name="Geurts R."/>
        </authorList>
    </citation>
    <scope>NUCLEOTIDE SEQUENCE [LARGE SCALE GENOMIC DNA]</scope>
    <source>
        <strain evidence="2">cv. RG33-2</strain>
    </source>
</reference>
<accession>A0A2P5EVD9</accession>
<comment type="caution">
    <text evidence="1">The sequence shown here is derived from an EMBL/GenBank/DDBJ whole genome shotgun (WGS) entry which is preliminary data.</text>
</comment>